<comment type="caution">
    <text evidence="3">The sequence shown here is derived from an EMBL/GenBank/DDBJ whole genome shotgun (WGS) entry which is preliminary data.</text>
</comment>
<evidence type="ECO:0000256" key="2">
    <source>
        <dbReference type="SAM" id="MobiDB-lite"/>
    </source>
</evidence>
<keyword evidence="1" id="KW-0175">Coiled coil</keyword>
<feature type="compositionally biased region" description="Polar residues" evidence="2">
    <location>
        <begin position="168"/>
        <end position="185"/>
    </location>
</feature>
<sequence>MIDFPPFQEQLQQSRTELQETTEELKTQHQTELQALSEKHSEELQLKHEEGEKRVKEWEARKTELLEEIESLKNKVSTLKQSIKDGVDERKIHEKKGMTMLKDLKRQLHAERKRAEKLQERLQEVLSDTKNKSMEELFRPADLGDPLHCDASSVSSWSTGASGLGKDSTASGPQSPTTNNNSFPSVSPDPGDEYAELLHRLAEVQEEKWALEEKVNHLETSNACMADDLLQKTAIIEHYVMSTHSAGRRQSQHADDSKLTLKKVMDLVKSGDHSELHEMNKKLQLMLEETLTKNMHLQQDLEMMSQEVVRLSKLSVQSASAAAGNDSKQKQQSTRTETPADTNLESQLHKDLTDVTDRDLADVTDKDLTDVTDKDSVDITDTSVSENPDSEGTSASGSQNHDTSGADS</sequence>
<feature type="region of interest" description="Disordered" evidence="2">
    <location>
        <begin position="320"/>
        <end position="408"/>
    </location>
</feature>
<feature type="coiled-coil region" evidence="1">
    <location>
        <begin position="194"/>
        <end position="221"/>
    </location>
</feature>
<feature type="compositionally biased region" description="Polar residues" evidence="2">
    <location>
        <begin position="379"/>
        <end position="408"/>
    </location>
</feature>
<dbReference type="PANTHER" id="PTHR18978:SF1">
    <property type="entry name" value="GRIP1-ASSOCIATED PROTEIN 1"/>
    <property type="match status" value="1"/>
</dbReference>
<accession>A0ABD0LKJ1</accession>
<evidence type="ECO:0000313" key="3">
    <source>
        <dbReference type="EMBL" id="KAK7499497.1"/>
    </source>
</evidence>
<dbReference type="PANTHER" id="PTHR18978">
    <property type="entry name" value="GRIP-1 ASSOCIATED PROTEIN 1"/>
    <property type="match status" value="1"/>
</dbReference>
<dbReference type="InterPro" id="IPR026204">
    <property type="entry name" value="GRIPAP1"/>
</dbReference>
<gene>
    <name evidence="3" type="ORF">BaRGS_00009149</name>
</gene>
<evidence type="ECO:0000313" key="4">
    <source>
        <dbReference type="Proteomes" id="UP001519460"/>
    </source>
</evidence>
<proteinExistence type="predicted"/>
<evidence type="ECO:0008006" key="5">
    <source>
        <dbReference type="Google" id="ProtNLM"/>
    </source>
</evidence>
<organism evidence="3 4">
    <name type="scientific">Batillaria attramentaria</name>
    <dbReference type="NCBI Taxonomy" id="370345"/>
    <lineage>
        <taxon>Eukaryota</taxon>
        <taxon>Metazoa</taxon>
        <taxon>Spiralia</taxon>
        <taxon>Lophotrochozoa</taxon>
        <taxon>Mollusca</taxon>
        <taxon>Gastropoda</taxon>
        <taxon>Caenogastropoda</taxon>
        <taxon>Sorbeoconcha</taxon>
        <taxon>Cerithioidea</taxon>
        <taxon>Batillariidae</taxon>
        <taxon>Batillaria</taxon>
    </lineage>
</organism>
<feature type="compositionally biased region" description="Basic and acidic residues" evidence="2">
    <location>
        <begin position="347"/>
        <end position="377"/>
    </location>
</feature>
<dbReference type="EMBL" id="JACVVK020000043">
    <property type="protein sequence ID" value="KAK7499497.1"/>
    <property type="molecule type" value="Genomic_DNA"/>
</dbReference>
<feature type="compositionally biased region" description="Low complexity" evidence="2">
    <location>
        <begin position="152"/>
        <end position="161"/>
    </location>
</feature>
<feature type="region of interest" description="Disordered" evidence="2">
    <location>
        <begin position="152"/>
        <end position="192"/>
    </location>
</feature>
<dbReference type="AlphaFoldDB" id="A0ABD0LKJ1"/>
<keyword evidence="4" id="KW-1185">Reference proteome</keyword>
<reference evidence="3 4" key="1">
    <citation type="journal article" date="2023" name="Sci. Data">
        <title>Genome assembly of the Korean intertidal mud-creeper Batillaria attramentaria.</title>
        <authorList>
            <person name="Patra A.K."/>
            <person name="Ho P.T."/>
            <person name="Jun S."/>
            <person name="Lee S.J."/>
            <person name="Kim Y."/>
            <person name="Won Y.J."/>
        </authorList>
    </citation>
    <scope>NUCLEOTIDE SEQUENCE [LARGE SCALE GENOMIC DNA]</scope>
    <source>
        <strain evidence="3">Wonlab-2016</strain>
    </source>
</reference>
<feature type="compositionally biased region" description="Polar residues" evidence="2">
    <location>
        <begin position="330"/>
        <end position="346"/>
    </location>
</feature>
<evidence type="ECO:0000256" key="1">
    <source>
        <dbReference type="SAM" id="Coils"/>
    </source>
</evidence>
<name>A0ABD0LKJ1_9CAEN</name>
<protein>
    <recommendedName>
        <fullName evidence="5">GRIP1-associated protein 1</fullName>
    </recommendedName>
</protein>
<feature type="region of interest" description="Disordered" evidence="2">
    <location>
        <begin position="1"/>
        <end position="32"/>
    </location>
</feature>
<dbReference type="Proteomes" id="UP001519460">
    <property type="component" value="Unassembled WGS sequence"/>
</dbReference>